<reference evidence="8 9" key="1">
    <citation type="submission" date="2019-04" db="EMBL/GenBank/DDBJ databases">
        <title>Complete genome sequencing of Piscirickettsia salmonis strain Psal-009.</title>
        <authorList>
            <person name="Schober I."/>
            <person name="Bunk B."/>
            <person name="Sproer C."/>
            <person name="Carril G.P."/>
            <person name="Riedel T."/>
            <person name="Flores-Herrera P.A."/>
            <person name="Nourdin-Galindo G."/>
            <person name="Marshall S.H."/>
            <person name="Overmann J."/>
        </authorList>
    </citation>
    <scope>NUCLEOTIDE SEQUENCE [LARGE SCALE GENOMIC DNA]</scope>
    <source>
        <strain evidence="8 9">Psal-009</strain>
    </source>
</reference>
<comment type="function">
    <text evidence="6">Catalyzes the stereoinversion of LL-2,6-diaminopimelate (L,L-DAP) to meso-diaminopimelate (meso-DAP), a precursor of L-lysine and an essential component of the bacterial peptidoglycan.</text>
</comment>
<comment type="catalytic activity">
    <reaction evidence="6">
        <text>(2S,6S)-2,6-diaminopimelate = meso-2,6-diaminopimelate</text>
        <dbReference type="Rhea" id="RHEA:15393"/>
        <dbReference type="ChEBI" id="CHEBI:57609"/>
        <dbReference type="ChEBI" id="CHEBI:57791"/>
        <dbReference type="EC" id="5.1.1.7"/>
    </reaction>
</comment>
<dbReference type="AlphaFoldDB" id="A0A9Q6LI05"/>
<evidence type="ECO:0000313" key="9">
    <source>
        <dbReference type="Proteomes" id="UP000422232"/>
    </source>
</evidence>
<evidence type="ECO:0000256" key="4">
    <source>
        <dbReference type="ARBA" id="ARBA00023154"/>
    </source>
</evidence>
<dbReference type="NCBIfam" id="TIGR00652">
    <property type="entry name" value="DapF"/>
    <property type="match status" value="1"/>
</dbReference>
<sequence length="276" mass="30725">MKLKFTKMHGLGNDFVVLNAIDQDISLNMQQLRQLSDRSLGIGCDQILIVAPAQSNDHNFYYRIFNANGKEVGQCANGARCLMRFIHEQGLSTKKQITIRTQNRLLELTQSTNNMIELKMAAPVFTPKDIPCQAEAQQTAYTLETQYGSLRCYALSVGNPHAVLHVSDIHEAPVATIGEALEKHPFFPERANINFVEKVHRGQLIVRTFERGVGETFACGSGACASMAALRQLNEVDETVDIKLRYGHLKVRWAGNDQPLYLAGPATTIFHGEILL</sequence>
<feature type="binding site" evidence="6">
    <location>
        <position position="13"/>
    </location>
    <ligand>
        <name>substrate</name>
    </ligand>
</feature>
<name>A0A9Q6LI05_PISSA</name>
<dbReference type="Pfam" id="PF01678">
    <property type="entry name" value="DAP_epimerase"/>
    <property type="match status" value="2"/>
</dbReference>
<dbReference type="Proteomes" id="UP000422232">
    <property type="component" value="Chromosome"/>
</dbReference>
<dbReference type="Gene3D" id="3.10.310.10">
    <property type="entry name" value="Diaminopimelate Epimerase, Chain A, domain 1"/>
    <property type="match status" value="2"/>
</dbReference>
<feature type="active site" description="Proton acceptor" evidence="6">
    <location>
        <position position="219"/>
    </location>
</feature>
<comment type="similarity">
    <text evidence="1 6">Belongs to the diaminopimelate epimerase family.</text>
</comment>
<comment type="pathway">
    <text evidence="6">Amino-acid biosynthesis; L-lysine biosynthesis via DAP pathway; DL-2,6-diaminopimelate from LL-2,6-diaminopimelate: step 1/1.</text>
</comment>
<feature type="active site" description="Proton donor" evidence="6">
    <location>
        <position position="75"/>
    </location>
</feature>
<keyword evidence="9" id="KW-1185">Reference proteome</keyword>
<comment type="subunit">
    <text evidence="6">Homodimer.</text>
</comment>
<keyword evidence="2 6" id="KW-0963">Cytoplasm</keyword>
<feature type="binding site" evidence="6">
    <location>
        <begin position="210"/>
        <end position="211"/>
    </location>
    <ligand>
        <name>substrate</name>
    </ligand>
</feature>
<evidence type="ECO:0000256" key="7">
    <source>
        <dbReference type="NCBIfam" id="TIGR00652"/>
    </source>
</evidence>
<feature type="binding site" evidence="6">
    <location>
        <position position="192"/>
    </location>
    <ligand>
        <name>substrate</name>
    </ligand>
</feature>
<dbReference type="SUPFAM" id="SSF54506">
    <property type="entry name" value="Diaminopimelate epimerase-like"/>
    <property type="match status" value="2"/>
</dbReference>
<dbReference type="GO" id="GO:0005829">
    <property type="term" value="C:cytosol"/>
    <property type="evidence" value="ECO:0007669"/>
    <property type="project" value="TreeGrafter"/>
</dbReference>
<evidence type="ECO:0000256" key="2">
    <source>
        <dbReference type="ARBA" id="ARBA00022490"/>
    </source>
</evidence>
<dbReference type="InterPro" id="IPR001653">
    <property type="entry name" value="DAP_epimerase_DapF"/>
</dbReference>
<dbReference type="HAMAP" id="MF_00197">
    <property type="entry name" value="DAP_epimerase"/>
    <property type="match status" value="1"/>
</dbReference>
<feature type="site" description="Could be important to modulate the pK values of the two catalytic cysteine residues" evidence="6">
    <location>
        <position position="210"/>
    </location>
</feature>
<proteinExistence type="inferred from homology"/>
<feature type="site" description="Could be important to modulate the pK values of the two catalytic cysteine residues" evidence="6">
    <location>
        <position position="161"/>
    </location>
</feature>
<feature type="binding site" evidence="6">
    <location>
        <begin position="220"/>
        <end position="221"/>
    </location>
    <ligand>
        <name>substrate</name>
    </ligand>
</feature>
<gene>
    <name evidence="6 8" type="primary">dapF</name>
    <name evidence="8" type="ORF">Psal009_00171</name>
</gene>
<comment type="caution">
    <text evidence="6">Lacks conserved residue(s) required for the propagation of feature annotation.</text>
</comment>
<keyword evidence="3 6" id="KW-0028">Amino-acid biosynthesis</keyword>
<accession>A0A9Q6LI05</accession>
<organism evidence="8 9">
    <name type="scientific">Piscirickettsia salmonis</name>
    <dbReference type="NCBI Taxonomy" id="1238"/>
    <lineage>
        <taxon>Bacteria</taxon>
        <taxon>Pseudomonadati</taxon>
        <taxon>Pseudomonadota</taxon>
        <taxon>Gammaproteobacteria</taxon>
        <taxon>Thiotrichales</taxon>
        <taxon>Piscirickettsiaceae</taxon>
        <taxon>Piscirickettsia</taxon>
    </lineage>
</organism>
<comment type="subcellular location">
    <subcellularLocation>
        <location evidence="6">Cytoplasm</location>
    </subcellularLocation>
</comment>
<evidence type="ECO:0000256" key="3">
    <source>
        <dbReference type="ARBA" id="ARBA00022605"/>
    </source>
</evidence>
<dbReference type="GO" id="GO:0008837">
    <property type="term" value="F:diaminopimelate epimerase activity"/>
    <property type="evidence" value="ECO:0007669"/>
    <property type="project" value="UniProtKB-UniRule"/>
</dbReference>
<keyword evidence="5 6" id="KW-0413">Isomerase</keyword>
<feature type="binding site" evidence="6">
    <location>
        <position position="159"/>
    </location>
    <ligand>
        <name>substrate</name>
    </ligand>
</feature>
<keyword evidence="4 6" id="KW-0457">Lysine biosynthesis</keyword>
<feature type="site" description="Important for dimerization" evidence="6">
    <location>
        <position position="270"/>
    </location>
</feature>
<dbReference type="EMBL" id="CP038908">
    <property type="protein sequence ID" value="QGO04311.1"/>
    <property type="molecule type" value="Genomic_DNA"/>
</dbReference>
<dbReference type="EC" id="5.1.1.7" evidence="6 7"/>
<dbReference type="RefSeq" id="WP_036778324.1">
    <property type="nucleotide sequence ID" value="NZ_CP012413.1"/>
</dbReference>
<dbReference type="FunFam" id="3.10.310.10:FF:000001">
    <property type="entry name" value="Diaminopimelate epimerase"/>
    <property type="match status" value="1"/>
</dbReference>
<evidence type="ECO:0000256" key="1">
    <source>
        <dbReference type="ARBA" id="ARBA00010219"/>
    </source>
</evidence>
<dbReference type="PANTHER" id="PTHR31689:SF0">
    <property type="entry name" value="DIAMINOPIMELATE EPIMERASE"/>
    <property type="match status" value="1"/>
</dbReference>
<evidence type="ECO:0000313" key="8">
    <source>
        <dbReference type="EMBL" id="QGO04311.1"/>
    </source>
</evidence>
<feature type="binding site" evidence="6">
    <location>
        <position position="66"/>
    </location>
    <ligand>
        <name>substrate</name>
    </ligand>
</feature>
<feature type="binding site" evidence="6">
    <location>
        <position position="46"/>
    </location>
    <ligand>
        <name>substrate</name>
    </ligand>
</feature>
<dbReference type="PANTHER" id="PTHR31689">
    <property type="entry name" value="DIAMINOPIMELATE EPIMERASE, CHLOROPLASTIC"/>
    <property type="match status" value="1"/>
</dbReference>
<evidence type="ECO:0000256" key="5">
    <source>
        <dbReference type="ARBA" id="ARBA00023235"/>
    </source>
</evidence>
<protein>
    <recommendedName>
        <fullName evidence="6 7">Diaminopimelate epimerase</fullName>
        <shortName evidence="6">DAP epimerase</shortName>
        <ecNumber evidence="6 7">5.1.1.7</ecNumber>
    </recommendedName>
    <alternativeName>
        <fullName evidence="6">PLP-independent amino acid racemase</fullName>
    </alternativeName>
</protein>
<evidence type="ECO:0000256" key="6">
    <source>
        <dbReference type="HAMAP-Rule" id="MF_00197"/>
    </source>
</evidence>
<dbReference type="GO" id="GO:0009089">
    <property type="term" value="P:lysine biosynthetic process via diaminopimelate"/>
    <property type="evidence" value="ECO:0007669"/>
    <property type="project" value="UniProtKB-UniRule"/>
</dbReference>